<evidence type="ECO:0000256" key="4">
    <source>
        <dbReference type="ARBA" id="ARBA00022729"/>
    </source>
</evidence>
<comment type="similarity">
    <text evidence="2">Belongs to the GerABKC lipoprotein family.</text>
</comment>
<feature type="domain" description="Spore germination protein N-terminal" evidence="10">
    <location>
        <begin position="23"/>
        <end position="197"/>
    </location>
</feature>
<accession>A0ABY9T2R9</accession>
<dbReference type="EMBL" id="CP134050">
    <property type="protein sequence ID" value="WNC14132.1"/>
    <property type="molecule type" value="Genomic_DNA"/>
</dbReference>
<feature type="domain" description="Spore germination GerAC-like C-terminal" evidence="9">
    <location>
        <begin position="217"/>
        <end position="374"/>
    </location>
</feature>
<evidence type="ECO:0000313" key="12">
    <source>
        <dbReference type="Proteomes" id="UP001256827"/>
    </source>
</evidence>
<gene>
    <name evidence="11" type="ORF">RGB73_26195</name>
</gene>
<evidence type="ECO:0000256" key="3">
    <source>
        <dbReference type="ARBA" id="ARBA00022544"/>
    </source>
</evidence>
<dbReference type="Proteomes" id="UP001256827">
    <property type="component" value="Chromosome"/>
</dbReference>
<keyword evidence="5" id="KW-0472">Membrane</keyword>
<dbReference type="InterPro" id="IPR057336">
    <property type="entry name" value="GerAC_N"/>
</dbReference>
<feature type="signal peptide" evidence="8">
    <location>
        <begin position="1"/>
        <end position="19"/>
    </location>
</feature>
<dbReference type="NCBIfam" id="TIGR02887">
    <property type="entry name" value="spore_ger_x_C"/>
    <property type="match status" value="1"/>
</dbReference>
<evidence type="ECO:0000256" key="1">
    <source>
        <dbReference type="ARBA" id="ARBA00004635"/>
    </source>
</evidence>
<sequence>MKRRLLAAVLLFCSMPLLSGCWDQKSIQDLLYLTAIGVDYVDDQYVVYAQSSDLASVSKQESPDQTSSPAVIAIGRGETLQNAIDNLQKNSQIPMFNGFVNSLIFHERILKRDILPAYDILNRYGLFRYTKWVFGTRDPLEDVLSNHALTGFSPLISILHQPQDVYKQRSFIEPIQFYKFIARYWEPSNTVILPNITLYKKSWKENNDFVSRLTIDGIHAIRRGKWDGFFTNPELLGLRWINPHTEFGGLIIREKNVPKATLRIQNVRVEVVPVQGGENPRFHLHVHLKGFIREVMSKISTKDIRRIAEKEVRQQIQETFLTGVKRGADLYSLEEVLYKHDLKGWKQFSRNHANKIKAEALDGVDVHVYLSDSGKMKQNWYSYPEDLLPK</sequence>
<dbReference type="InterPro" id="IPR046953">
    <property type="entry name" value="Spore_GerAC-like_C"/>
</dbReference>
<evidence type="ECO:0000256" key="2">
    <source>
        <dbReference type="ARBA" id="ARBA00007886"/>
    </source>
</evidence>
<keyword evidence="6" id="KW-0564">Palmitate</keyword>
<keyword evidence="4 8" id="KW-0732">Signal</keyword>
<feature type="chain" id="PRO_5046881359" evidence="8">
    <location>
        <begin position="20"/>
        <end position="390"/>
    </location>
</feature>
<comment type="subcellular location">
    <subcellularLocation>
        <location evidence="1">Membrane</location>
        <topology evidence="1">Lipid-anchor</topology>
    </subcellularLocation>
</comment>
<dbReference type="Pfam" id="PF05504">
    <property type="entry name" value="Spore_GerAC"/>
    <property type="match status" value="1"/>
</dbReference>
<dbReference type="InterPro" id="IPR008844">
    <property type="entry name" value="Spore_GerAC-like"/>
</dbReference>
<dbReference type="Pfam" id="PF25198">
    <property type="entry name" value="Spore_GerAC_N"/>
    <property type="match status" value="1"/>
</dbReference>
<evidence type="ECO:0000256" key="6">
    <source>
        <dbReference type="ARBA" id="ARBA00023139"/>
    </source>
</evidence>
<evidence type="ECO:0000313" key="11">
    <source>
        <dbReference type="EMBL" id="WNC14132.1"/>
    </source>
</evidence>
<dbReference type="Gene3D" id="3.30.300.210">
    <property type="entry name" value="Nutrient germinant receptor protein C, domain 3"/>
    <property type="match status" value="1"/>
</dbReference>
<dbReference type="PANTHER" id="PTHR35789">
    <property type="entry name" value="SPORE GERMINATION PROTEIN B3"/>
    <property type="match status" value="1"/>
</dbReference>
<evidence type="ECO:0000256" key="8">
    <source>
        <dbReference type="SAM" id="SignalP"/>
    </source>
</evidence>
<keyword evidence="12" id="KW-1185">Reference proteome</keyword>
<protein>
    <submittedName>
        <fullName evidence="11">Ger(X)C family spore germination protein</fullName>
    </submittedName>
</protein>
<keyword evidence="3" id="KW-0309">Germination</keyword>
<reference evidence="11 12" key="1">
    <citation type="submission" date="2023-09" db="EMBL/GenBank/DDBJ databases">
        <title>Complete Genome and Methylome dissection of Bacillus brevis NEB573 original source of BbsI restriction endonuclease.</title>
        <authorList>
            <person name="Fomenkov A."/>
            <person name="Roberts R.D."/>
        </authorList>
    </citation>
    <scope>NUCLEOTIDE SEQUENCE [LARGE SCALE GENOMIC DNA]</scope>
    <source>
        <strain evidence="11 12">NEB573</strain>
    </source>
</reference>
<organism evidence="11 12">
    <name type="scientific">Brevibacillus brevis</name>
    <name type="common">Bacillus brevis</name>
    <dbReference type="NCBI Taxonomy" id="1393"/>
    <lineage>
        <taxon>Bacteria</taxon>
        <taxon>Bacillati</taxon>
        <taxon>Bacillota</taxon>
        <taxon>Bacilli</taxon>
        <taxon>Bacillales</taxon>
        <taxon>Paenibacillaceae</taxon>
        <taxon>Brevibacillus</taxon>
    </lineage>
</organism>
<evidence type="ECO:0000256" key="5">
    <source>
        <dbReference type="ARBA" id="ARBA00023136"/>
    </source>
</evidence>
<dbReference type="PROSITE" id="PS51257">
    <property type="entry name" value="PROKAR_LIPOPROTEIN"/>
    <property type="match status" value="1"/>
</dbReference>
<name>A0ABY9T2R9_BREBE</name>
<dbReference type="RefSeq" id="WP_310766076.1">
    <property type="nucleotide sequence ID" value="NZ_CP134050.1"/>
</dbReference>
<evidence type="ECO:0000256" key="7">
    <source>
        <dbReference type="ARBA" id="ARBA00023288"/>
    </source>
</evidence>
<proteinExistence type="inferred from homology"/>
<evidence type="ECO:0000259" key="9">
    <source>
        <dbReference type="Pfam" id="PF05504"/>
    </source>
</evidence>
<evidence type="ECO:0000259" key="10">
    <source>
        <dbReference type="Pfam" id="PF25198"/>
    </source>
</evidence>
<keyword evidence="7" id="KW-0449">Lipoprotein</keyword>
<dbReference type="InterPro" id="IPR038501">
    <property type="entry name" value="Spore_GerAC_C_sf"/>
</dbReference>
<dbReference type="PANTHER" id="PTHR35789:SF1">
    <property type="entry name" value="SPORE GERMINATION PROTEIN B3"/>
    <property type="match status" value="1"/>
</dbReference>